<protein>
    <recommendedName>
        <fullName evidence="4">ApeA N-terminal domain-containing protein</fullName>
    </recommendedName>
</protein>
<evidence type="ECO:0000313" key="2">
    <source>
        <dbReference type="EMBL" id="MCX5618052.1"/>
    </source>
</evidence>
<evidence type="ECO:0000256" key="1">
    <source>
        <dbReference type="SAM" id="MobiDB-lite"/>
    </source>
</evidence>
<gene>
    <name evidence="2" type="ORF">NQF86_05175</name>
</gene>
<dbReference type="Proteomes" id="UP001165576">
    <property type="component" value="Unassembled WGS sequence"/>
</dbReference>
<proteinExistence type="predicted"/>
<name>A0ABT3WG51_9PROT</name>
<reference evidence="2" key="1">
    <citation type="submission" date="2022-07" db="EMBL/GenBank/DDBJ databases">
        <title>Bombella genomes.</title>
        <authorList>
            <person name="Harer L."/>
            <person name="Styblova S."/>
            <person name="Ehrmann M."/>
        </authorList>
    </citation>
    <scope>NUCLEOTIDE SEQUENCE</scope>
    <source>
        <strain evidence="2">TMW 2.2543</strain>
    </source>
</reference>
<keyword evidence="3" id="KW-1185">Reference proteome</keyword>
<comment type="caution">
    <text evidence="2">The sequence shown here is derived from an EMBL/GenBank/DDBJ whole genome shotgun (WGS) entry which is preliminary data.</text>
</comment>
<dbReference type="EMBL" id="JANIDY010000002">
    <property type="protein sequence ID" value="MCX5618052.1"/>
    <property type="molecule type" value="Genomic_DNA"/>
</dbReference>
<evidence type="ECO:0000313" key="3">
    <source>
        <dbReference type="Proteomes" id="UP001165576"/>
    </source>
</evidence>
<accession>A0ABT3WG51</accession>
<sequence length="370" mass="42845">MNQITDEPDLPDDKCLVLGGDLTESVWTSDGQPILLEDLPITNQLRTRLDEWIRLTDNFEYYLPKKDRAPFDLKGFTATGLTIAKNLKSELPDWTILYCDEWLWQNRDDLFLSDDDCRYEVTENTPATPPYQGPSRHEGNTHFINSPVRQAEPSQTDRLRLDYQNLRGTLPSTLALRTYRAISWVGRADSIQNDTDGKVISLWIAMSALYTDDRESSASHEDQKAIRDSFLQKLIEHDTDQILQTHLWDKLLPAIRGLSEDHYLFASYWHHKHGHDSHEGWEKHFHLSVSHYEAAIRAENATDVLSILFDRLHVLRSQLLYGGATWQSSLNRQPVEHAATVLGTFLPTFITIMMYNPHEDWHRPFYPVFG</sequence>
<dbReference type="RefSeq" id="WP_266116571.1">
    <property type="nucleotide sequence ID" value="NZ_JANIDY010000002.1"/>
</dbReference>
<evidence type="ECO:0008006" key="4">
    <source>
        <dbReference type="Google" id="ProtNLM"/>
    </source>
</evidence>
<organism evidence="2 3">
    <name type="scientific">Bombella pluederhausensis</name>
    <dbReference type="NCBI Taxonomy" id="2967336"/>
    <lineage>
        <taxon>Bacteria</taxon>
        <taxon>Pseudomonadati</taxon>
        <taxon>Pseudomonadota</taxon>
        <taxon>Alphaproteobacteria</taxon>
        <taxon>Acetobacterales</taxon>
        <taxon>Acetobacteraceae</taxon>
        <taxon>Bombella</taxon>
    </lineage>
</organism>
<feature type="compositionally biased region" description="Polar residues" evidence="1">
    <location>
        <begin position="142"/>
        <end position="154"/>
    </location>
</feature>
<feature type="region of interest" description="Disordered" evidence="1">
    <location>
        <begin position="123"/>
        <end position="155"/>
    </location>
</feature>